<dbReference type="Pfam" id="PF01098">
    <property type="entry name" value="FTSW_RODA_SPOVE"/>
    <property type="match status" value="1"/>
</dbReference>
<feature type="transmembrane region" description="Helical" evidence="13">
    <location>
        <begin position="356"/>
        <end position="376"/>
    </location>
</feature>
<evidence type="ECO:0000313" key="14">
    <source>
        <dbReference type="EMBL" id="KFA90199.1"/>
    </source>
</evidence>
<comment type="subcellular location">
    <subcellularLocation>
        <location evidence="1">Membrane</location>
        <topology evidence="1">Multi-pass membrane protein</topology>
    </subcellularLocation>
</comment>
<accession>A0A084SP14</accession>
<feature type="transmembrane region" description="Helical" evidence="13">
    <location>
        <begin position="73"/>
        <end position="91"/>
    </location>
</feature>
<dbReference type="GO" id="GO:0032153">
    <property type="term" value="C:cell division site"/>
    <property type="evidence" value="ECO:0007669"/>
    <property type="project" value="TreeGrafter"/>
</dbReference>
<keyword evidence="10" id="KW-0961">Cell wall biogenesis/degradation</keyword>
<dbReference type="AlphaFoldDB" id="A0A084SP14"/>
<gene>
    <name evidence="14" type="ORF">Q664_29965</name>
</gene>
<evidence type="ECO:0000256" key="2">
    <source>
        <dbReference type="ARBA" id="ARBA00022475"/>
    </source>
</evidence>
<feature type="transmembrane region" description="Helical" evidence="13">
    <location>
        <begin position="319"/>
        <end position="336"/>
    </location>
</feature>
<organism evidence="14 15">
    <name type="scientific">Archangium violaceum Cb vi76</name>
    <dbReference type="NCBI Taxonomy" id="1406225"/>
    <lineage>
        <taxon>Bacteria</taxon>
        <taxon>Pseudomonadati</taxon>
        <taxon>Myxococcota</taxon>
        <taxon>Myxococcia</taxon>
        <taxon>Myxococcales</taxon>
        <taxon>Cystobacterineae</taxon>
        <taxon>Archangiaceae</taxon>
        <taxon>Archangium</taxon>
    </lineage>
</organism>
<evidence type="ECO:0000256" key="4">
    <source>
        <dbReference type="ARBA" id="ARBA00022679"/>
    </source>
</evidence>
<dbReference type="EMBL" id="JPMI01000220">
    <property type="protein sequence ID" value="KFA90199.1"/>
    <property type="molecule type" value="Genomic_DNA"/>
</dbReference>
<dbReference type="GO" id="GO:0008360">
    <property type="term" value="P:regulation of cell shape"/>
    <property type="evidence" value="ECO:0007669"/>
    <property type="project" value="UniProtKB-KW"/>
</dbReference>
<keyword evidence="5 13" id="KW-0812">Transmembrane</keyword>
<dbReference type="InterPro" id="IPR001182">
    <property type="entry name" value="FtsW/RodA"/>
</dbReference>
<dbReference type="InterPro" id="IPR011923">
    <property type="entry name" value="RodA/MrdB"/>
</dbReference>
<feature type="transmembrane region" description="Helical" evidence="13">
    <location>
        <begin position="48"/>
        <end position="66"/>
    </location>
</feature>
<keyword evidence="8 13" id="KW-1133">Transmembrane helix</keyword>
<name>A0A084SP14_9BACT</name>
<feature type="transmembrane region" description="Helical" evidence="13">
    <location>
        <begin position="290"/>
        <end position="312"/>
    </location>
</feature>
<evidence type="ECO:0000256" key="9">
    <source>
        <dbReference type="ARBA" id="ARBA00023136"/>
    </source>
</evidence>
<evidence type="ECO:0000313" key="15">
    <source>
        <dbReference type="Proteomes" id="UP000028547"/>
    </source>
</evidence>
<dbReference type="GO" id="GO:0009252">
    <property type="term" value="P:peptidoglycan biosynthetic process"/>
    <property type="evidence" value="ECO:0007669"/>
    <property type="project" value="UniProtKB-KW"/>
</dbReference>
<dbReference type="NCBIfam" id="TIGR02210">
    <property type="entry name" value="rodA_shape"/>
    <property type="match status" value="1"/>
</dbReference>
<evidence type="ECO:0000256" key="10">
    <source>
        <dbReference type="ARBA" id="ARBA00023316"/>
    </source>
</evidence>
<dbReference type="PANTHER" id="PTHR30474">
    <property type="entry name" value="CELL CYCLE PROTEIN"/>
    <property type="match status" value="1"/>
</dbReference>
<keyword evidence="3" id="KW-0328">Glycosyltransferase</keyword>
<dbReference type="RefSeq" id="WP_043403104.1">
    <property type="nucleotide sequence ID" value="NZ_JPMI01000220.1"/>
</dbReference>
<dbReference type="GO" id="GO:0051301">
    <property type="term" value="P:cell division"/>
    <property type="evidence" value="ECO:0007669"/>
    <property type="project" value="InterPro"/>
</dbReference>
<comment type="caution">
    <text evidence="14">The sequence shown here is derived from an EMBL/GenBank/DDBJ whole genome shotgun (WGS) entry which is preliminary data.</text>
</comment>
<keyword evidence="2" id="KW-1003">Cell membrane</keyword>
<dbReference type="PROSITE" id="PS00428">
    <property type="entry name" value="FTSW_RODA_SPOVE"/>
    <property type="match status" value="1"/>
</dbReference>
<keyword evidence="6" id="KW-0133">Cell shape</keyword>
<evidence type="ECO:0000256" key="1">
    <source>
        <dbReference type="ARBA" id="ARBA00004141"/>
    </source>
</evidence>
<evidence type="ECO:0000256" key="5">
    <source>
        <dbReference type="ARBA" id="ARBA00022692"/>
    </source>
</evidence>
<dbReference type="GO" id="GO:0005886">
    <property type="term" value="C:plasma membrane"/>
    <property type="evidence" value="ECO:0007669"/>
    <property type="project" value="TreeGrafter"/>
</dbReference>
<sequence>MQLRIERRMVPHIPWGLLLSVLAVSGLGIYNLASASRAQASPVWTSQAIYLGVSLAIGMVVCLVDYRVLHRMALPIYVANILALIALRFIGHKAKGAESWFVLGPIRIQPAEFMKIGVLLMLAKVYHDDFKPGDGSYGLKRLVKPVAVVLVPFTLVLVQPDLGTALMIFLSSLTVILFGKVRWYLVAVMVAGILAGALVIWNDYVRDMPEPRTTIIRDRLKPHQSKRISGWLDPESDLRGSGYHAAQSKIAVGSGGMSGKGWKEGTQTGLSFLPEQHTDFIFSVWAEEQGYVLCVLLLVLYGLIFTFGLGVGFNARDRFGAFTAVGVVAMLFWQVFENIGMVIGLLPVTGITLPLLSYGGSSLVSVMLSIGLLVNISMRRHMF</sequence>
<dbReference type="InterPro" id="IPR018365">
    <property type="entry name" value="Cell_cycle_FtsW-rel_CS"/>
</dbReference>
<keyword evidence="4" id="KW-0808">Transferase</keyword>
<feature type="transmembrane region" description="Helical" evidence="13">
    <location>
        <begin position="181"/>
        <end position="201"/>
    </location>
</feature>
<evidence type="ECO:0000256" key="13">
    <source>
        <dbReference type="SAM" id="Phobius"/>
    </source>
</evidence>
<evidence type="ECO:0000256" key="6">
    <source>
        <dbReference type="ARBA" id="ARBA00022960"/>
    </source>
</evidence>
<dbReference type="Proteomes" id="UP000028547">
    <property type="component" value="Unassembled WGS sequence"/>
</dbReference>
<dbReference type="PANTHER" id="PTHR30474:SF1">
    <property type="entry name" value="PEPTIDOGLYCAN GLYCOSYLTRANSFERASE MRDB"/>
    <property type="match status" value="1"/>
</dbReference>
<dbReference type="GO" id="GO:0015648">
    <property type="term" value="F:lipid-linked peptidoglycan transporter activity"/>
    <property type="evidence" value="ECO:0007669"/>
    <property type="project" value="TreeGrafter"/>
</dbReference>
<evidence type="ECO:0000256" key="11">
    <source>
        <dbReference type="ARBA" id="ARBA00032370"/>
    </source>
</evidence>
<reference evidence="14 15" key="1">
    <citation type="submission" date="2014-07" db="EMBL/GenBank/DDBJ databases">
        <title>Draft Genome Sequence of Gephyronic Acid Producer, Cystobacter violaceus Strain Cb vi76.</title>
        <authorList>
            <person name="Stevens D.C."/>
            <person name="Young J."/>
            <person name="Carmichael R."/>
            <person name="Tan J."/>
            <person name="Taylor R.E."/>
        </authorList>
    </citation>
    <scope>NUCLEOTIDE SEQUENCE [LARGE SCALE GENOMIC DNA]</scope>
    <source>
        <strain evidence="14 15">Cb vi76</strain>
    </source>
</reference>
<proteinExistence type="predicted"/>
<dbReference type="GO" id="GO:0071555">
    <property type="term" value="P:cell wall organization"/>
    <property type="evidence" value="ECO:0007669"/>
    <property type="project" value="UniProtKB-KW"/>
</dbReference>
<evidence type="ECO:0000256" key="7">
    <source>
        <dbReference type="ARBA" id="ARBA00022984"/>
    </source>
</evidence>
<keyword evidence="7" id="KW-0573">Peptidoglycan synthesis</keyword>
<evidence type="ECO:0000256" key="8">
    <source>
        <dbReference type="ARBA" id="ARBA00022989"/>
    </source>
</evidence>
<feature type="transmembrane region" description="Helical" evidence="13">
    <location>
        <begin position="146"/>
        <end position="169"/>
    </location>
</feature>
<evidence type="ECO:0000256" key="3">
    <source>
        <dbReference type="ARBA" id="ARBA00022676"/>
    </source>
</evidence>
<protein>
    <recommendedName>
        <fullName evidence="12">Cell wall polymerase</fullName>
    </recommendedName>
    <alternativeName>
        <fullName evidence="11">Peptidoglycan polymerase</fullName>
    </alternativeName>
</protein>
<evidence type="ECO:0000256" key="12">
    <source>
        <dbReference type="ARBA" id="ARBA00033270"/>
    </source>
</evidence>
<dbReference type="GO" id="GO:0016757">
    <property type="term" value="F:glycosyltransferase activity"/>
    <property type="evidence" value="ECO:0007669"/>
    <property type="project" value="UniProtKB-KW"/>
</dbReference>
<keyword evidence="9 13" id="KW-0472">Membrane</keyword>